<feature type="transmembrane region" description="Helical" evidence="8">
    <location>
        <begin position="74"/>
        <end position="90"/>
    </location>
</feature>
<gene>
    <name evidence="10" type="primary">rarD</name>
    <name evidence="10" type="ORF">HMH01_15645</name>
</gene>
<evidence type="ECO:0000256" key="6">
    <source>
        <dbReference type="ARBA" id="ARBA00022989"/>
    </source>
</evidence>
<organism evidence="10 11">
    <name type="scientific">Halovulum dunhuangense</name>
    <dbReference type="NCBI Taxonomy" id="1505036"/>
    <lineage>
        <taxon>Bacteria</taxon>
        <taxon>Pseudomonadati</taxon>
        <taxon>Pseudomonadota</taxon>
        <taxon>Alphaproteobacteria</taxon>
        <taxon>Rhodobacterales</taxon>
        <taxon>Paracoccaceae</taxon>
        <taxon>Halovulum</taxon>
    </lineage>
</organism>
<evidence type="ECO:0000313" key="10">
    <source>
        <dbReference type="EMBL" id="NNU81870.1"/>
    </source>
</evidence>
<proteinExistence type="inferred from homology"/>
<evidence type="ECO:0000256" key="4">
    <source>
        <dbReference type="ARBA" id="ARBA00022475"/>
    </source>
</evidence>
<dbReference type="InterPro" id="IPR037185">
    <property type="entry name" value="EmrE-like"/>
</dbReference>
<feature type="transmembrane region" description="Helical" evidence="8">
    <location>
        <begin position="149"/>
        <end position="165"/>
    </location>
</feature>
<comment type="similarity">
    <text evidence="2">Belongs to the EamA transporter family.</text>
</comment>
<dbReference type="Proteomes" id="UP000572377">
    <property type="component" value="Unassembled WGS sequence"/>
</dbReference>
<dbReference type="EMBL" id="JABFBC010000003">
    <property type="protein sequence ID" value="NNU81870.1"/>
    <property type="molecule type" value="Genomic_DNA"/>
</dbReference>
<dbReference type="PANTHER" id="PTHR32322">
    <property type="entry name" value="INNER MEMBRANE TRANSPORTER"/>
    <property type="match status" value="1"/>
</dbReference>
<dbReference type="NCBIfam" id="TIGR00688">
    <property type="entry name" value="rarD"/>
    <property type="match status" value="1"/>
</dbReference>
<name>A0A849L6Y0_9RHOB</name>
<evidence type="ECO:0000256" key="1">
    <source>
        <dbReference type="ARBA" id="ARBA00004651"/>
    </source>
</evidence>
<dbReference type="SUPFAM" id="SSF103481">
    <property type="entry name" value="Multidrug resistance efflux transporter EmrE"/>
    <property type="match status" value="2"/>
</dbReference>
<dbReference type="AlphaFoldDB" id="A0A849L6Y0"/>
<keyword evidence="6 8" id="KW-1133">Transmembrane helix</keyword>
<feature type="transmembrane region" description="Helical" evidence="8">
    <location>
        <begin position="209"/>
        <end position="228"/>
    </location>
</feature>
<evidence type="ECO:0000256" key="8">
    <source>
        <dbReference type="SAM" id="Phobius"/>
    </source>
</evidence>
<evidence type="ECO:0000256" key="2">
    <source>
        <dbReference type="ARBA" id="ARBA00007362"/>
    </source>
</evidence>
<keyword evidence="3" id="KW-0813">Transport</keyword>
<dbReference type="PANTHER" id="PTHR32322:SF2">
    <property type="entry name" value="EAMA DOMAIN-CONTAINING PROTEIN"/>
    <property type="match status" value="1"/>
</dbReference>
<accession>A0A849L6Y0</accession>
<feature type="transmembrane region" description="Helical" evidence="8">
    <location>
        <begin position="102"/>
        <end position="119"/>
    </location>
</feature>
<dbReference type="InterPro" id="IPR000620">
    <property type="entry name" value="EamA_dom"/>
</dbReference>
<dbReference type="InterPro" id="IPR004626">
    <property type="entry name" value="RarD"/>
</dbReference>
<reference evidence="10 11" key="1">
    <citation type="submission" date="2020-05" db="EMBL/GenBank/DDBJ databases">
        <title>Gimesia benthica sp. nov., a novel planctomycete isolated from a deep-sea water sample of the Northwest Indian Ocean.</title>
        <authorList>
            <person name="Wang J."/>
            <person name="Ruan C."/>
            <person name="Song L."/>
            <person name="Zhu Y."/>
            <person name="Li A."/>
            <person name="Zheng X."/>
            <person name="Wang L."/>
            <person name="Lu Z."/>
            <person name="Huang Y."/>
            <person name="Du W."/>
            <person name="Zhou Y."/>
            <person name="Huang L."/>
            <person name="Dai X."/>
        </authorList>
    </citation>
    <scope>NUCLEOTIDE SEQUENCE [LARGE SCALE GENOMIC DNA]</scope>
    <source>
        <strain evidence="10 11">YYQ-30</strain>
    </source>
</reference>
<comment type="subcellular location">
    <subcellularLocation>
        <location evidence="1">Cell membrane</location>
        <topology evidence="1">Multi-pass membrane protein</topology>
    </subcellularLocation>
</comment>
<evidence type="ECO:0000256" key="5">
    <source>
        <dbReference type="ARBA" id="ARBA00022692"/>
    </source>
</evidence>
<evidence type="ECO:0000256" key="3">
    <source>
        <dbReference type="ARBA" id="ARBA00022448"/>
    </source>
</evidence>
<feature type="transmembrane region" description="Helical" evidence="8">
    <location>
        <begin position="126"/>
        <end position="143"/>
    </location>
</feature>
<feature type="transmembrane region" description="Helical" evidence="8">
    <location>
        <begin position="264"/>
        <end position="284"/>
    </location>
</feature>
<feature type="transmembrane region" description="Helical" evidence="8">
    <location>
        <begin position="177"/>
        <end position="197"/>
    </location>
</feature>
<comment type="caution">
    <text evidence="10">The sequence shown here is derived from an EMBL/GenBank/DDBJ whole genome shotgun (WGS) entry which is preliminary data.</text>
</comment>
<evidence type="ECO:0000259" key="9">
    <source>
        <dbReference type="Pfam" id="PF00892"/>
    </source>
</evidence>
<keyword evidence="7 8" id="KW-0472">Membrane</keyword>
<feature type="transmembrane region" description="Helical" evidence="8">
    <location>
        <begin position="7"/>
        <end position="25"/>
    </location>
</feature>
<evidence type="ECO:0000313" key="11">
    <source>
        <dbReference type="Proteomes" id="UP000572377"/>
    </source>
</evidence>
<sequence length="298" mass="32312">MTNEMRGVAAIVAACTIWGLSGLYFDGISHVGPLEVLSHRVIWSLAFFILLFTLQKRLPEFRAAFSQPRRLGRIGLAAIAVSANWFGYIWAIQNGHATEASMGYYIFPLVAVAMGYFAFGERFSPLQRTAIALALGAVLVLTLQLGTPPWIALILAASFGTYGLIKKALPLGPVLSVGVETALLLPLALGFLIWQGTAGRLVAVTPGDVAYLMLSAGFTGVPLVLFSYASRRLAYATLGLVQYMNPTLQFVIAMIYFGEPFGPAQALAFPLIWAGVALYCVDLWRRDRAARRLPPAQL</sequence>
<feature type="domain" description="EamA" evidence="9">
    <location>
        <begin position="151"/>
        <end position="278"/>
    </location>
</feature>
<keyword evidence="5 8" id="KW-0812">Transmembrane</keyword>
<dbReference type="GO" id="GO:0005886">
    <property type="term" value="C:plasma membrane"/>
    <property type="evidence" value="ECO:0007669"/>
    <property type="project" value="UniProtKB-SubCell"/>
</dbReference>
<feature type="transmembrane region" description="Helical" evidence="8">
    <location>
        <begin position="240"/>
        <end position="258"/>
    </location>
</feature>
<dbReference type="InterPro" id="IPR050638">
    <property type="entry name" value="AA-Vitamin_Transporters"/>
</dbReference>
<evidence type="ECO:0000256" key="7">
    <source>
        <dbReference type="ARBA" id="ARBA00023136"/>
    </source>
</evidence>
<feature type="domain" description="EamA" evidence="9">
    <location>
        <begin position="6"/>
        <end position="142"/>
    </location>
</feature>
<keyword evidence="11" id="KW-1185">Reference proteome</keyword>
<dbReference type="RefSeq" id="WP_171326727.1">
    <property type="nucleotide sequence ID" value="NZ_JABFBC010000003.1"/>
</dbReference>
<keyword evidence="4" id="KW-1003">Cell membrane</keyword>
<dbReference type="Pfam" id="PF00892">
    <property type="entry name" value="EamA"/>
    <property type="match status" value="2"/>
</dbReference>
<feature type="transmembrane region" description="Helical" evidence="8">
    <location>
        <begin position="37"/>
        <end position="54"/>
    </location>
</feature>
<protein>
    <submittedName>
        <fullName evidence="10">EamA family transporter RarD</fullName>
    </submittedName>
</protein>